<evidence type="ECO:0000313" key="2">
    <source>
        <dbReference type="Ensembl" id="ENSGWIP00000044956.1"/>
    </source>
</evidence>
<dbReference type="GO" id="GO:0005891">
    <property type="term" value="C:voltage-gated calcium channel complex"/>
    <property type="evidence" value="ECO:0007669"/>
    <property type="project" value="TreeGrafter"/>
</dbReference>
<proteinExistence type="predicted"/>
<evidence type="ECO:0000259" key="1">
    <source>
        <dbReference type="Pfam" id="PF08473"/>
    </source>
</evidence>
<dbReference type="InterPro" id="IPR013680">
    <property type="entry name" value="VDCC_a2/dsu"/>
</dbReference>
<dbReference type="PANTHER" id="PTHR10166:SF59">
    <property type="entry name" value="VOLTAGE-DEPENDENT CALCIUM CHANNEL SUBUNIT ALPHA-2_DELTA-4"/>
    <property type="match status" value="1"/>
</dbReference>
<feature type="domain" description="Voltage-dependent calcium channel alpha-2/delta subunit conserved region" evidence="1">
    <location>
        <begin position="18"/>
        <end position="256"/>
    </location>
</feature>
<keyword evidence="3" id="KW-1185">Reference proteome</keyword>
<reference evidence="2" key="3">
    <citation type="submission" date="2025-09" db="UniProtKB">
        <authorList>
            <consortium name="Ensembl"/>
        </authorList>
    </citation>
    <scope>IDENTIFICATION</scope>
</reference>
<sequence>MTLDVLESTLWAIAAQPNDTDCSDVEGICPLRCDSIDLDCFVIDNNGYVLISKQRSDAGRFFGEVDGSVMTTLIRMGMFKRVSLFDYQAMCKMNLHSVSSTRPLLSPFYGLASTLKWFLSNFLLILLEFNFCSFWHTDHFADASVHKKKGDILQPCDTEYPSFIYEPSVKETNSIIKCGRCKKMFVVQQIPDSNLLMLVSQADCDCSRQFPALTMEPKEVKYNASVKCDRMRSQKIRRRPESCHSFHPQENANDCGGACCISLSVTLFLSCLFLSALLSR</sequence>
<protein>
    <recommendedName>
        <fullName evidence="1">Voltage-dependent calcium channel alpha-2/delta subunit conserved region domain-containing protein</fullName>
    </recommendedName>
</protein>
<dbReference type="Proteomes" id="UP000694680">
    <property type="component" value="Chromosome 6"/>
</dbReference>
<dbReference type="Ensembl" id="ENSGWIT00000048711.1">
    <property type="protein sequence ID" value="ENSGWIP00000044956.1"/>
    <property type="gene ID" value="ENSGWIG00000022297.1"/>
</dbReference>
<dbReference type="AlphaFoldDB" id="A0A8C5HIA9"/>
<evidence type="ECO:0000313" key="3">
    <source>
        <dbReference type="Proteomes" id="UP000694680"/>
    </source>
</evidence>
<accession>A0A8C5HIA9</accession>
<dbReference type="GO" id="GO:0005245">
    <property type="term" value="F:voltage-gated calcium channel activity"/>
    <property type="evidence" value="ECO:0007669"/>
    <property type="project" value="TreeGrafter"/>
</dbReference>
<reference evidence="2" key="1">
    <citation type="submission" date="2020-06" db="EMBL/GenBank/DDBJ databases">
        <authorList>
            <consortium name="Wellcome Sanger Institute Data Sharing"/>
        </authorList>
    </citation>
    <scope>NUCLEOTIDE SEQUENCE [LARGE SCALE GENOMIC DNA]</scope>
</reference>
<dbReference type="InterPro" id="IPR051173">
    <property type="entry name" value="Ca_channel_alpha-2/delta"/>
</dbReference>
<name>A0A8C5HIA9_GOUWI</name>
<reference evidence="2" key="2">
    <citation type="submission" date="2025-08" db="UniProtKB">
        <authorList>
            <consortium name="Ensembl"/>
        </authorList>
    </citation>
    <scope>IDENTIFICATION</scope>
</reference>
<dbReference type="Pfam" id="PF08473">
    <property type="entry name" value="VGCC_alpha2"/>
    <property type="match status" value="1"/>
</dbReference>
<dbReference type="PANTHER" id="PTHR10166">
    <property type="entry name" value="VOLTAGE-DEPENDENT CALCIUM CHANNEL SUBUNIT ALPHA-2/DELTA-RELATED"/>
    <property type="match status" value="1"/>
</dbReference>
<gene>
    <name evidence="2" type="primary">cacna2d4a</name>
</gene>
<organism evidence="2 3">
    <name type="scientific">Gouania willdenowi</name>
    <name type="common">Blunt-snouted clingfish</name>
    <name type="synonym">Lepadogaster willdenowi</name>
    <dbReference type="NCBI Taxonomy" id="441366"/>
    <lineage>
        <taxon>Eukaryota</taxon>
        <taxon>Metazoa</taxon>
        <taxon>Chordata</taxon>
        <taxon>Craniata</taxon>
        <taxon>Vertebrata</taxon>
        <taxon>Euteleostomi</taxon>
        <taxon>Actinopterygii</taxon>
        <taxon>Neopterygii</taxon>
        <taxon>Teleostei</taxon>
        <taxon>Neoteleostei</taxon>
        <taxon>Acanthomorphata</taxon>
        <taxon>Ovalentaria</taxon>
        <taxon>Blenniimorphae</taxon>
        <taxon>Blenniiformes</taxon>
        <taxon>Gobiesocoidei</taxon>
        <taxon>Gobiesocidae</taxon>
        <taxon>Gobiesocinae</taxon>
        <taxon>Gouania</taxon>
    </lineage>
</organism>